<accession>A0A7S3EQW9</accession>
<dbReference type="AlphaFoldDB" id="A0A7S3EQW9"/>
<organism evidence="1">
    <name type="scientific">Haptolina ericina</name>
    <dbReference type="NCBI Taxonomy" id="156174"/>
    <lineage>
        <taxon>Eukaryota</taxon>
        <taxon>Haptista</taxon>
        <taxon>Haptophyta</taxon>
        <taxon>Prymnesiophyceae</taxon>
        <taxon>Prymnesiales</taxon>
        <taxon>Prymnesiaceae</taxon>
        <taxon>Haptolina</taxon>
    </lineage>
</organism>
<evidence type="ECO:0000313" key="1">
    <source>
        <dbReference type="EMBL" id="CAE0097368.1"/>
    </source>
</evidence>
<proteinExistence type="predicted"/>
<name>A0A7S3EQW9_9EUKA</name>
<reference evidence="1" key="1">
    <citation type="submission" date="2021-01" db="EMBL/GenBank/DDBJ databases">
        <authorList>
            <person name="Corre E."/>
            <person name="Pelletier E."/>
            <person name="Niang G."/>
            <person name="Scheremetjew M."/>
            <person name="Finn R."/>
            <person name="Kale V."/>
            <person name="Holt S."/>
            <person name="Cochrane G."/>
            <person name="Meng A."/>
            <person name="Brown T."/>
            <person name="Cohen L."/>
        </authorList>
    </citation>
    <scope>NUCLEOTIDE SEQUENCE</scope>
    <source>
        <strain evidence="1">CCMP281</strain>
    </source>
</reference>
<protein>
    <submittedName>
        <fullName evidence="1">Uncharacterized protein</fullName>
    </submittedName>
</protein>
<gene>
    <name evidence="1" type="ORF">HERI1096_LOCUS768</name>
</gene>
<dbReference type="EMBL" id="HBHX01001338">
    <property type="protein sequence ID" value="CAE0097368.1"/>
    <property type="molecule type" value="Transcribed_RNA"/>
</dbReference>
<sequence length="180" mass="18571">MLCADDDAVIREACELDSERCGEGTTMGVAHTCAAVLELIGSIPGLSCESELITGQTIGEVCCSSCAVRHPSPPTPFGGSDDNEAWNEQPACDDNDAVIHEACEADREGCGEGTMLGEVRTCADALALMASLPGLSCASELITGQTIGKACCASCSLPAGKVYHERGTKHVRKPTTPLGP</sequence>